<dbReference type="Pfam" id="PF01527">
    <property type="entry name" value="HTH_Tnp_1"/>
    <property type="match status" value="1"/>
</dbReference>
<dbReference type="EMBL" id="AP026561">
    <property type="protein sequence ID" value="BDP43731.1"/>
    <property type="molecule type" value="Genomic_DNA"/>
</dbReference>
<proteinExistence type="predicted"/>
<dbReference type="PANTHER" id="PTHR33609">
    <property type="entry name" value="LOW CALCIUM RESPONSE LOCUS PROTEIN S"/>
    <property type="match status" value="1"/>
</dbReference>
<dbReference type="SUPFAM" id="SSF46689">
    <property type="entry name" value="Homeodomain-like"/>
    <property type="match status" value="1"/>
</dbReference>
<protein>
    <submittedName>
        <fullName evidence="1">Transposase</fullName>
    </submittedName>
</protein>
<dbReference type="InterPro" id="IPR052546">
    <property type="entry name" value="Transposase_8_domain"/>
</dbReference>
<keyword evidence="2" id="KW-1185">Reference proteome</keyword>
<reference evidence="1" key="1">
    <citation type="submission" date="2022-07" db="EMBL/GenBank/DDBJ databases">
        <title>Complete Genome Sequence of the Radioresistant Bacterium Deinococcus aetherius ST0316, Isolated from the Air Dust collected in Lower Stratosphere above Japan.</title>
        <authorList>
            <person name="Satoh K."/>
            <person name="Hagiwara K."/>
            <person name="Katsumata K."/>
            <person name="Kubo A."/>
            <person name="Yokobori S."/>
            <person name="Yamagishi A."/>
            <person name="Oono Y."/>
            <person name="Narumi I."/>
        </authorList>
    </citation>
    <scope>NUCLEOTIDE SEQUENCE</scope>
    <source>
        <strain evidence="1">ST0316</strain>
        <plasmid evidence="1">pDAETH-1</plasmid>
    </source>
</reference>
<name>A0ABM8AIV5_9DEIO</name>
<organism evidence="1 2">
    <name type="scientific">Deinococcus aetherius</name>
    <dbReference type="NCBI Taxonomy" id="200252"/>
    <lineage>
        <taxon>Bacteria</taxon>
        <taxon>Thermotogati</taxon>
        <taxon>Deinococcota</taxon>
        <taxon>Deinococci</taxon>
        <taxon>Deinococcales</taxon>
        <taxon>Deinococcaceae</taxon>
        <taxon>Deinococcus</taxon>
    </lineage>
</organism>
<dbReference type="InterPro" id="IPR002514">
    <property type="entry name" value="Transposase_8"/>
</dbReference>
<evidence type="ECO:0000313" key="1">
    <source>
        <dbReference type="EMBL" id="BDP43731.1"/>
    </source>
</evidence>
<dbReference type="PANTHER" id="PTHR33609:SF1">
    <property type="entry name" value="TRANSPOSASE"/>
    <property type="match status" value="1"/>
</dbReference>
<keyword evidence="1" id="KW-0614">Plasmid</keyword>
<dbReference type="RefSeq" id="WP_264777590.1">
    <property type="nucleotide sequence ID" value="NZ_AP026561.1"/>
</dbReference>
<evidence type="ECO:0000313" key="2">
    <source>
        <dbReference type="Proteomes" id="UP001064971"/>
    </source>
</evidence>
<sequence>MKQRKFSEEQILGLLQDAKKGEKPIEELCREAGCSTASFSTWKAKYGDATMIETRRLRQLERENERLLKLVGQQRLELEGMKELLSKKR</sequence>
<geneLocation type="plasmid" evidence="1 2">
    <name>pDAETH-1</name>
</geneLocation>
<accession>A0ABM8AIV5</accession>
<gene>
    <name evidence="1" type="ORF">DAETH_37000</name>
</gene>
<dbReference type="InterPro" id="IPR009057">
    <property type="entry name" value="Homeodomain-like_sf"/>
</dbReference>
<dbReference type="Proteomes" id="UP001064971">
    <property type="component" value="Plasmid pDAETH-1"/>
</dbReference>